<name>A0AAV3NJ12_LITER</name>
<keyword evidence="2" id="KW-1185">Reference proteome</keyword>
<organism evidence="1 2">
    <name type="scientific">Lithospermum erythrorhizon</name>
    <name type="common">Purple gromwell</name>
    <name type="synonym">Lithospermum officinale var. erythrorhizon</name>
    <dbReference type="NCBI Taxonomy" id="34254"/>
    <lineage>
        <taxon>Eukaryota</taxon>
        <taxon>Viridiplantae</taxon>
        <taxon>Streptophyta</taxon>
        <taxon>Embryophyta</taxon>
        <taxon>Tracheophyta</taxon>
        <taxon>Spermatophyta</taxon>
        <taxon>Magnoliopsida</taxon>
        <taxon>eudicotyledons</taxon>
        <taxon>Gunneridae</taxon>
        <taxon>Pentapetalae</taxon>
        <taxon>asterids</taxon>
        <taxon>lamiids</taxon>
        <taxon>Boraginales</taxon>
        <taxon>Boraginaceae</taxon>
        <taxon>Boraginoideae</taxon>
        <taxon>Lithospermeae</taxon>
        <taxon>Lithospermum</taxon>
    </lineage>
</organism>
<dbReference type="PANTHER" id="PTHR33116:SF86">
    <property type="entry name" value="REVERSE TRANSCRIPTASE DOMAIN-CONTAINING PROTEIN"/>
    <property type="match status" value="1"/>
</dbReference>
<gene>
    <name evidence="1" type="ORF">LIER_00886</name>
</gene>
<proteinExistence type="predicted"/>
<protein>
    <recommendedName>
        <fullName evidence="3">Reverse transcriptase</fullName>
    </recommendedName>
</protein>
<comment type="caution">
    <text evidence="1">The sequence shown here is derived from an EMBL/GenBank/DDBJ whole genome shotgun (WGS) entry which is preliminary data.</text>
</comment>
<evidence type="ECO:0000313" key="2">
    <source>
        <dbReference type="Proteomes" id="UP001454036"/>
    </source>
</evidence>
<evidence type="ECO:0008006" key="3">
    <source>
        <dbReference type="Google" id="ProtNLM"/>
    </source>
</evidence>
<dbReference type="AlphaFoldDB" id="A0AAV3NJ12"/>
<reference evidence="1 2" key="1">
    <citation type="submission" date="2024-01" db="EMBL/GenBank/DDBJ databases">
        <title>The complete chloroplast genome sequence of Lithospermum erythrorhizon: insights into the phylogenetic relationship among Boraginaceae species and the maternal lineages of purple gromwells.</title>
        <authorList>
            <person name="Okada T."/>
            <person name="Watanabe K."/>
        </authorList>
    </citation>
    <scope>NUCLEOTIDE SEQUENCE [LARGE SCALE GENOMIC DNA]</scope>
</reference>
<dbReference type="Proteomes" id="UP001454036">
    <property type="component" value="Unassembled WGS sequence"/>
</dbReference>
<accession>A0AAV3NJ12</accession>
<dbReference type="PANTHER" id="PTHR33116">
    <property type="entry name" value="REVERSE TRANSCRIPTASE ZINC-BINDING DOMAIN-CONTAINING PROTEIN-RELATED-RELATED"/>
    <property type="match status" value="1"/>
</dbReference>
<sequence length="204" mass="22955">MTHFRPIALCNTIAKVIVKALAIRFKNILPNIITNNVLLSYKVHHFIKHKKAGREGFMLIKLDMMKTYDRIEWSFLKGLISLLNNACASGELKGELKAAITGILGIPEVRNNEKYLGLPISLGTSKKEIFSSIVEKVKAKGSSGKKKSIHWAAWTKLCNTKVNGGLDFKNLKLFNLAILSKQVWRLITDPDSQLAKIYKAKYFP</sequence>
<dbReference type="EMBL" id="BAABME010000079">
    <property type="protein sequence ID" value="GAA0139315.1"/>
    <property type="molecule type" value="Genomic_DNA"/>
</dbReference>
<evidence type="ECO:0000313" key="1">
    <source>
        <dbReference type="EMBL" id="GAA0139315.1"/>
    </source>
</evidence>